<name>A0ABQ6LIV1_9RHOB</name>
<dbReference type="InterPro" id="IPR052922">
    <property type="entry name" value="Cytidylate_Kinase-2"/>
</dbReference>
<proteinExistence type="predicted"/>
<dbReference type="Gene3D" id="3.40.50.300">
    <property type="entry name" value="P-loop containing nucleotide triphosphate hydrolases"/>
    <property type="match status" value="1"/>
</dbReference>
<organism evidence="1 2">
    <name type="scientific">Paralimibaculum aggregatum</name>
    <dbReference type="NCBI Taxonomy" id="3036245"/>
    <lineage>
        <taxon>Bacteria</taxon>
        <taxon>Pseudomonadati</taxon>
        <taxon>Pseudomonadota</taxon>
        <taxon>Alphaproteobacteria</taxon>
        <taxon>Rhodobacterales</taxon>
        <taxon>Paracoccaceae</taxon>
        <taxon>Paralimibaculum</taxon>
    </lineage>
</organism>
<reference evidence="1 2" key="1">
    <citation type="submission" date="2023-04" db="EMBL/GenBank/DDBJ databases">
        <title>Marinoamorphus aggregata gen. nov., sp. Nov., isolate from tissue of brittle star Ophioplocus japonicus.</title>
        <authorList>
            <person name="Kawano K."/>
            <person name="Sawayama S."/>
            <person name="Nakagawa S."/>
        </authorList>
    </citation>
    <scope>NUCLEOTIDE SEQUENCE [LARGE SCALE GENOMIC DNA]</scope>
    <source>
        <strain evidence="1 2">NKW23</strain>
    </source>
</reference>
<protein>
    <submittedName>
        <fullName evidence="1">ATPase AAA</fullName>
    </submittedName>
</protein>
<gene>
    <name evidence="1" type="ORF">LNKW23_12870</name>
</gene>
<comment type="caution">
    <text evidence="1">The sequence shown here is derived from an EMBL/GenBank/DDBJ whole genome shotgun (WGS) entry which is preliminary data.</text>
</comment>
<dbReference type="Proteomes" id="UP001239909">
    <property type="component" value="Unassembled WGS sequence"/>
</dbReference>
<dbReference type="EMBL" id="BSYI01000007">
    <property type="protein sequence ID" value="GMG82074.1"/>
    <property type="molecule type" value="Genomic_DNA"/>
</dbReference>
<evidence type="ECO:0000313" key="1">
    <source>
        <dbReference type="EMBL" id="GMG82074.1"/>
    </source>
</evidence>
<dbReference type="PANTHER" id="PTHR37816">
    <property type="entry name" value="YALI0E33011P"/>
    <property type="match status" value="1"/>
</dbReference>
<dbReference type="PANTHER" id="PTHR37816:SF1">
    <property type="entry name" value="TOXIN"/>
    <property type="match status" value="1"/>
</dbReference>
<evidence type="ECO:0000313" key="2">
    <source>
        <dbReference type="Proteomes" id="UP001239909"/>
    </source>
</evidence>
<dbReference type="SUPFAM" id="SSF52540">
    <property type="entry name" value="P-loop containing nucleoside triphosphate hydrolases"/>
    <property type="match status" value="1"/>
</dbReference>
<dbReference type="CDD" id="cd01120">
    <property type="entry name" value="RecA-like_superfamily"/>
    <property type="match status" value="1"/>
</dbReference>
<keyword evidence="2" id="KW-1185">Reference proteome</keyword>
<sequence>MRRVMIVGGPGAGKSTLAREIGARRGLPVVHVDGLFWQPGWVQGSRAALRARLGEITAGEAWVIDGNYSDSWPERLARADTLVVLDPPGWLRLWRVLRRTWRHRGRSRPDLAPGCPERFDTGFLRFTLGYRGLRRDRTLALLDKAGPGTACHRIVTARDLARFRKLL</sequence>
<accession>A0ABQ6LIV1</accession>
<dbReference type="InterPro" id="IPR027417">
    <property type="entry name" value="P-loop_NTPase"/>
</dbReference>
<dbReference type="RefSeq" id="WP_285670819.1">
    <property type="nucleotide sequence ID" value="NZ_BSYI01000007.1"/>
</dbReference>